<feature type="region of interest" description="Disordered" evidence="1">
    <location>
        <begin position="22"/>
        <end position="72"/>
    </location>
</feature>
<reference evidence="2" key="4">
    <citation type="submission" date="2019-03" db="UniProtKB">
        <authorList>
            <consortium name="EnsemblPlants"/>
        </authorList>
    </citation>
    <scope>IDENTIFICATION</scope>
</reference>
<dbReference type="Gramene" id="AET6Gv20351000.1">
    <property type="protein sequence ID" value="AET6Gv20351000.1"/>
    <property type="gene ID" value="AET6Gv20351000"/>
</dbReference>
<proteinExistence type="predicted"/>
<accession>A0A453NEK1</accession>
<evidence type="ECO:0000313" key="3">
    <source>
        <dbReference type="Proteomes" id="UP000015105"/>
    </source>
</evidence>
<dbReference type="EnsemblPlants" id="AET6Gv20351000.1">
    <property type="protein sequence ID" value="AET6Gv20351000.1"/>
    <property type="gene ID" value="AET6Gv20351000"/>
</dbReference>
<evidence type="ECO:0000313" key="2">
    <source>
        <dbReference type="EnsemblPlants" id="AET6Gv20351000.1"/>
    </source>
</evidence>
<reference evidence="2" key="5">
    <citation type="journal article" date="2021" name="G3 (Bethesda)">
        <title>Aegilops tauschii genome assembly Aet v5.0 features greater sequence contiguity and improved annotation.</title>
        <authorList>
            <person name="Wang L."/>
            <person name="Zhu T."/>
            <person name="Rodriguez J.C."/>
            <person name="Deal K.R."/>
            <person name="Dubcovsky J."/>
            <person name="McGuire P.E."/>
            <person name="Lux T."/>
            <person name="Spannagl M."/>
            <person name="Mayer K.F.X."/>
            <person name="Baldrich P."/>
            <person name="Meyers B.C."/>
            <person name="Huo N."/>
            <person name="Gu Y.Q."/>
            <person name="Zhou H."/>
            <person name="Devos K.M."/>
            <person name="Bennetzen J.L."/>
            <person name="Unver T."/>
            <person name="Budak H."/>
            <person name="Gulick P.J."/>
            <person name="Galiba G."/>
            <person name="Kalapos B."/>
            <person name="Nelson D.R."/>
            <person name="Li P."/>
            <person name="You F.M."/>
            <person name="Luo M.C."/>
            <person name="Dvorak J."/>
        </authorList>
    </citation>
    <scope>NUCLEOTIDE SEQUENCE [LARGE SCALE GENOMIC DNA]</scope>
    <source>
        <strain evidence="2">cv. AL8/78</strain>
    </source>
</reference>
<evidence type="ECO:0000256" key="1">
    <source>
        <dbReference type="SAM" id="MobiDB-lite"/>
    </source>
</evidence>
<reference evidence="3" key="1">
    <citation type="journal article" date="2014" name="Science">
        <title>Ancient hybridizations among the ancestral genomes of bread wheat.</title>
        <authorList>
            <consortium name="International Wheat Genome Sequencing Consortium,"/>
            <person name="Marcussen T."/>
            <person name="Sandve S.R."/>
            <person name="Heier L."/>
            <person name="Spannagl M."/>
            <person name="Pfeifer M."/>
            <person name="Jakobsen K.S."/>
            <person name="Wulff B.B."/>
            <person name="Steuernagel B."/>
            <person name="Mayer K.F."/>
            <person name="Olsen O.A."/>
        </authorList>
    </citation>
    <scope>NUCLEOTIDE SEQUENCE [LARGE SCALE GENOMIC DNA]</scope>
    <source>
        <strain evidence="3">cv. AL8/78</strain>
    </source>
</reference>
<dbReference type="AlphaFoldDB" id="A0A453NEK1"/>
<keyword evidence="3" id="KW-1185">Reference proteome</keyword>
<protein>
    <submittedName>
        <fullName evidence="2">Uncharacterized protein</fullName>
    </submittedName>
</protein>
<organism evidence="2 3">
    <name type="scientific">Aegilops tauschii subsp. strangulata</name>
    <name type="common">Goatgrass</name>
    <dbReference type="NCBI Taxonomy" id="200361"/>
    <lineage>
        <taxon>Eukaryota</taxon>
        <taxon>Viridiplantae</taxon>
        <taxon>Streptophyta</taxon>
        <taxon>Embryophyta</taxon>
        <taxon>Tracheophyta</taxon>
        <taxon>Spermatophyta</taxon>
        <taxon>Magnoliopsida</taxon>
        <taxon>Liliopsida</taxon>
        <taxon>Poales</taxon>
        <taxon>Poaceae</taxon>
        <taxon>BOP clade</taxon>
        <taxon>Pooideae</taxon>
        <taxon>Triticodae</taxon>
        <taxon>Triticeae</taxon>
        <taxon>Triticinae</taxon>
        <taxon>Aegilops</taxon>
    </lineage>
</organism>
<name>A0A453NEK1_AEGTS</name>
<feature type="compositionally biased region" description="Basic and acidic residues" evidence="1">
    <location>
        <begin position="23"/>
        <end position="34"/>
    </location>
</feature>
<reference evidence="3" key="2">
    <citation type="journal article" date="2017" name="Nat. Plants">
        <title>The Aegilops tauschii genome reveals multiple impacts of transposons.</title>
        <authorList>
            <person name="Zhao G."/>
            <person name="Zou C."/>
            <person name="Li K."/>
            <person name="Wang K."/>
            <person name="Li T."/>
            <person name="Gao L."/>
            <person name="Zhang X."/>
            <person name="Wang H."/>
            <person name="Yang Z."/>
            <person name="Liu X."/>
            <person name="Jiang W."/>
            <person name="Mao L."/>
            <person name="Kong X."/>
            <person name="Jiao Y."/>
            <person name="Jia J."/>
        </authorList>
    </citation>
    <scope>NUCLEOTIDE SEQUENCE [LARGE SCALE GENOMIC DNA]</scope>
    <source>
        <strain evidence="3">cv. AL8/78</strain>
    </source>
</reference>
<sequence>DCCTSPARFGAGSAAVALPRHRAALEHPLPKHETVPPGTTSPPTTAPHERPFPNPRRGRRSTDQPRLGVSGKAKAINLEEALWLVPVRCPRGRWPTLCLHGSAAPVTDAVGCVTEIS</sequence>
<reference evidence="2" key="3">
    <citation type="journal article" date="2017" name="Nature">
        <title>Genome sequence of the progenitor of the wheat D genome Aegilops tauschii.</title>
        <authorList>
            <person name="Luo M.C."/>
            <person name="Gu Y.Q."/>
            <person name="Puiu D."/>
            <person name="Wang H."/>
            <person name="Twardziok S.O."/>
            <person name="Deal K.R."/>
            <person name="Huo N."/>
            <person name="Zhu T."/>
            <person name="Wang L."/>
            <person name="Wang Y."/>
            <person name="McGuire P.E."/>
            <person name="Liu S."/>
            <person name="Long H."/>
            <person name="Ramasamy R.K."/>
            <person name="Rodriguez J.C."/>
            <person name="Van S.L."/>
            <person name="Yuan L."/>
            <person name="Wang Z."/>
            <person name="Xia Z."/>
            <person name="Xiao L."/>
            <person name="Anderson O.D."/>
            <person name="Ouyang S."/>
            <person name="Liang Y."/>
            <person name="Zimin A.V."/>
            <person name="Pertea G."/>
            <person name="Qi P."/>
            <person name="Bennetzen J.L."/>
            <person name="Dai X."/>
            <person name="Dawson M.W."/>
            <person name="Muller H.G."/>
            <person name="Kugler K."/>
            <person name="Rivarola-Duarte L."/>
            <person name="Spannagl M."/>
            <person name="Mayer K.F.X."/>
            <person name="Lu F.H."/>
            <person name="Bevan M.W."/>
            <person name="Leroy P."/>
            <person name="Li P."/>
            <person name="You F.M."/>
            <person name="Sun Q."/>
            <person name="Liu Z."/>
            <person name="Lyons E."/>
            <person name="Wicker T."/>
            <person name="Salzberg S.L."/>
            <person name="Devos K.M."/>
            <person name="Dvorak J."/>
        </authorList>
    </citation>
    <scope>NUCLEOTIDE SEQUENCE [LARGE SCALE GENOMIC DNA]</scope>
    <source>
        <strain evidence="2">cv. AL8/78</strain>
    </source>
</reference>
<dbReference type="Proteomes" id="UP000015105">
    <property type="component" value="Chromosome 6D"/>
</dbReference>